<reference evidence="1" key="1">
    <citation type="submission" date="2022-10" db="EMBL/GenBank/DDBJ databases">
        <title>The complete genomes of actinobacterial strains from the NBC collection.</title>
        <authorList>
            <person name="Joergensen T.S."/>
            <person name="Alvarez Arevalo M."/>
            <person name="Sterndorff E.B."/>
            <person name="Faurdal D."/>
            <person name="Vuksanovic O."/>
            <person name="Mourched A.-S."/>
            <person name="Charusanti P."/>
            <person name="Shaw S."/>
            <person name="Blin K."/>
            <person name="Weber T."/>
        </authorList>
    </citation>
    <scope>NUCLEOTIDE SEQUENCE</scope>
    <source>
        <strain evidence="1">NBC 01771</strain>
    </source>
</reference>
<dbReference type="Proteomes" id="UP001348369">
    <property type="component" value="Chromosome"/>
</dbReference>
<dbReference type="EMBL" id="CP109109">
    <property type="protein sequence ID" value="WSB98934.1"/>
    <property type="molecule type" value="Genomic_DNA"/>
</dbReference>
<evidence type="ECO:0000313" key="1">
    <source>
        <dbReference type="EMBL" id="WSB98934.1"/>
    </source>
</evidence>
<evidence type="ECO:0000313" key="2">
    <source>
        <dbReference type="Proteomes" id="UP001348369"/>
    </source>
</evidence>
<organism evidence="1 2">
    <name type="scientific">Streptomyces scopuliridis</name>
    <dbReference type="NCBI Taxonomy" id="452529"/>
    <lineage>
        <taxon>Bacteria</taxon>
        <taxon>Bacillati</taxon>
        <taxon>Actinomycetota</taxon>
        <taxon>Actinomycetes</taxon>
        <taxon>Kitasatosporales</taxon>
        <taxon>Streptomycetaceae</taxon>
        <taxon>Streptomyces</taxon>
    </lineage>
</organism>
<keyword evidence="2" id="KW-1185">Reference proteome</keyword>
<gene>
    <name evidence="1" type="ORF">OG835_19185</name>
</gene>
<name>A0ACD4ZKB1_9ACTN</name>
<proteinExistence type="predicted"/>
<protein>
    <submittedName>
        <fullName evidence="1">Uncharacterized protein</fullName>
    </submittedName>
</protein>
<accession>A0ACD4ZKB1</accession>
<sequence>MGDRNSGTRAGHEPGAEDERELRILLEKAVPRLPAPEGRLHGVRERVARNRRRRRTAGAAAAAVTGLALAGTLLPGVPRAPESTPPASSAPSVTAPPDTGPSATPPPSTAPPSTAPPDTASPPPTPSDAWDRRTRFAHVAGLALRLPDTWQALDVPEDARYKQPARGFVSTQRLVPYDLPCPGNDPSLCLPAQALRPGGALVTLVADSGTDLSAKIQDPPALYPSAGPSPACRKIAGTREFTGLIGGAPAPFSAVVVTVCVAGDSPGTVEDAHAMITGADFGRAVETAPTTAEHPPNAR</sequence>